<protein>
    <submittedName>
        <fullName evidence="3 5">Uncharacterized protein</fullName>
    </submittedName>
</protein>
<dbReference type="Proteomes" id="UP000504638">
    <property type="component" value="Unplaced"/>
</dbReference>
<feature type="compositionally biased region" description="Basic and acidic residues" evidence="1">
    <location>
        <begin position="262"/>
        <end position="277"/>
    </location>
</feature>
<gene>
    <name evidence="3 5" type="ORF">P152DRAFT_510980</name>
</gene>
<feature type="compositionally biased region" description="Low complexity" evidence="1">
    <location>
        <begin position="166"/>
        <end position="176"/>
    </location>
</feature>
<feature type="compositionally biased region" description="Basic and acidic residues" evidence="1">
    <location>
        <begin position="52"/>
        <end position="68"/>
    </location>
</feature>
<reference evidence="5" key="3">
    <citation type="submission" date="2025-04" db="UniProtKB">
        <authorList>
            <consortium name="RefSeq"/>
        </authorList>
    </citation>
    <scope>IDENTIFICATION</scope>
    <source>
        <strain evidence="5">CBS 781.70</strain>
    </source>
</reference>
<sequence length="669" mass="69753">MKYHSLLLLGVYLSRTYAHHHGHHQDHHYDPHYDPHHNPHHDPHRNPHHNPHHDPHHDDHHDRHRGHDIGGVPAVSTVILTVTPVPSVALPPLKPSPSASGISSLVSKPSPSASGISSIVSKPSPSASGISSVVSKPSPRTGAGTGSGGHYGHEVADPNAPHDHPTGSTPPSASTSVGNATTVGNATSGGHFGHEAADPNAPHDHPIGSTPSSGSTPAGNATASGHFGHEVTDPNAPHDHEIGIPTPSASTSVGNATTGTHFGHEVADPNAPHDHKISSTTPIVPASNSSAAAYTATASAGHGHGAGNASDDHGHGSGNASDGHGHGSDVIAPPAATSTAGADPDQIPANIFIEPALNGEHGEGKALTPGGRLVTLKYGPYKVDAEGMVSNRPQMNMEKPCSDCYIVALQAGLRYEDGTVANVDSGAWLHHMVLYLRGTGRKDLVCGGTLGIYPQRVYASGNERVTSRLNNHYKYGLHVGQEDSLGMIYDLMNQDTTGKTYYLTLTYEVVDGAAAQGYKAAEMAWLDITGCGISEYPAREGLYEVKSDGWNSTINGRLLSASGHVHNGGTETVIYQNGAPICVSKQFYNTKPGFAATGAGHSHGRKTKRESGLNISEAQTCLNFADIKVGDTLVVGAKYDTVKYPLDQDHHGGGGPSDIMGISRVYIGN</sequence>
<proteinExistence type="predicted"/>
<feature type="compositionally biased region" description="Low complexity" evidence="1">
    <location>
        <begin position="286"/>
        <end position="301"/>
    </location>
</feature>
<evidence type="ECO:0000313" key="4">
    <source>
        <dbReference type="Proteomes" id="UP000504638"/>
    </source>
</evidence>
<keyword evidence="4" id="KW-1185">Reference proteome</keyword>
<dbReference type="AlphaFoldDB" id="A0A6G1GDP4"/>
<feature type="chain" id="PRO_5044632039" evidence="2">
    <location>
        <begin position="19"/>
        <end position="669"/>
    </location>
</feature>
<feature type="compositionally biased region" description="Basic and acidic residues" evidence="1">
    <location>
        <begin position="151"/>
        <end position="165"/>
    </location>
</feature>
<dbReference type="EMBL" id="ML975150">
    <property type="protein sequence ID" value="KAF1816168.1"/>
    <property type="molecule type" value="Genomic_DNA"/>
</dbReference>
<feature type="compositionally biased region" description="Basic and acidic residues" evidence="1">
    <location>
        <begin position="192"/>
        <end position="206"/>
    </location>
</feature>
<feature type="region of interest" description="Disordered" evidence="1">
    <location>
        <begin position="22"/>
        <end position="70"/>
    </location>
</feature>
<dbReference type="OrthoDB" id="4142625at2759"/>
<dbReference type="GeneID" id="54423264"/>
<feature type="region of interest" description="Disordered" evidence="1">
    <location>
        <begin position="87"/>
        <end position="346"/>
    </location>
</feature>
<organism evidence="3">
    <name type="scientific">Eremomyces bilateralis CBS 781.70</name>
    <dbReference type="NCBI Taxonomy" id="1392243"/>
    <lineage>
        <taxon>Eukaryota</taxon>
        <taxon>Fungi</taxon>
        <taxon>Dikarya</taxon>
        <taxon>Ascomycota</taxon>
        <taxon>Pezizomycotina</taxon>
        <taxon>Dothideomycetes</taxon>
        <taxon>Dothideomycetes incertae sedis</taxon>
        <taxon>Eremomycetales</taxon>
        <taxon>Eremomycetaceae</taxon>
        <taxon>Eremomyces</taxon>
    </lineage>
</organism>
<feature type="signal peptide" evidence="2">
    <location>
        <begin position="1"/>
        <end position="18"/>
    </location>
</feature>
<feature type="compositionally biased region" description="Basic and acidic residues" evidence="1">
    <location>
        <begin position="27"/>
        <end position="45"/>
    </location>
</feature>
<evidence type="ECO:0000256" key="2">
    <source>
        <dbReference type="SAM" id="SignalP"/>
    </source>
</evidence>
<name>A0A6G1GDP4_9PEZI</name>
<feature type="compositionally biased region" description="Polar residues" evidence="1">
    <location>
        <begin position="177"/>
        <end position="188"/>
    </location>
</feature>
<keyword evidence="2" id="KW-0732">Signal</keyword>
<evidence type="ECO:0000313" key="3">
    <source>
        <dbReference type="EMBL" id="KAF1816168.1"/>
    </source>
</evidence>
<evidence type="ECO:0000313" key="5">
    <source>
        <dbReference type="RefSeq" id="XP_033537799.1"/>
    </source>
</evidence>
<reference evidence="5" key="2">
    <citation type="submission" date="2020-04" db="EMBL/GenBank/DDBJ databases">
        <authorList>
            <consortium name="NCBI Genome Project"/>
        </authorList>
    </citation>
    <scope>NUCLEOTIDE SEQUENCE</scope>
    <source>
        <strain evidence="5">CBS 781.70</strain>
    </source>
</reference>
<dbReference type="RefSeq" id="XP_033537799.1">
    <property type="nucleotide sequence ID" value="XM_033682694.1"/>
</dbReference>
<reference evidence="3 5" key="1">
    <citation type="submission" date="2020-01" db="EMBL/GenBank/DDBJ databases">
        <authorList>
            <consortium name="DOE Joint Genome Institute"/>
            <person name="Haridas S."/>
            <person name="Albert R."/>
            <person name="Binder M."/>
            <person name="Bloem J."/>
            <person name="Labutti K."/>
            <person name="Salamov A."/>
            <person name="Andreopoulos B."/>
            <person name="Baker S.E."/>
            <person name="Barry K."/>
            <person name="Bills G."/>
            <person name="Bluhm B.H."/>
            <person name="Cannon C."/>
            <person name="Castanera R."/>
            <person name="Culley D.E."/>
            <person name="Daum C."/>
            <person name="Ezra D."/>
            <person name="Gonzalez J.B."/>
            <person name="Henrissat B."/>
            <person name="Kuo A."/>
            <person name="Liang C."/>
            <person name="Lipzen A."/>
            <person name="Lutzoni F."/>
            <person name="Magnuson J."/>
            <person name="Mondo S."/>
            <person name="Nolan M."/>
            <person name="Ohm R."/>
            <person name="Pangilinan J."/>
            <person name="Park H.-J."/>
            <person name="Ramirez L."/>
            <person name="Alfaro M."/>
            <person name="Sun H."/>
            <person name="Tritt A."/>
            <person name="Yoshinaga Y."/>
            <person name="Zwiers L.-H."/>
            <person name="Turgeon B.G."/>
            <person name="Goodwin S.B."/>
            <person name="Spatafora J.W."/>
            <person name="Crous P.W."/>
            <person name="Grigoriev I.V."/>
        </authorList>
    </citation>
    <scope>NUCLEOTIDE SEQUENCE</scope>
    <source>
        <strain evidence="3 5">CBS 781.70</strain>
    </source>
</reference>
<feature type="compositionally biased region" description="Low complexity" evidence="1">
    <location>
        <begin position="208"/>
        <end position="217"/>
    </location>
</feature>
<feature type="compositionally biased region" description="Basic and acidic residues" evidence="1">
    <location>
        <begin position="227"/>
        <end position="242"/>
    </location>
</feature>
<accession>A0A6G1GDP4</accession>
<evidence type="ECO:0000256" key="1">
    <source>
        <dbReference type="SAM" id="MobiDB-lite"/>
    </source>
</evidence>
<feature type="compositionally biased region" description="Low complexity" evidence="1">
    <location>
        <begin position="87"/>
        <end position="142"/>
    </location>
</feature>
<feature type="compositionally biased region" description="Polar residues" evidence="1">
    <location>
        <begin position="247"/>
        <end position="260"/>
    </location>
</feature>